<dbReference type="GO" id="GO:0004402">
    <property type="term" value="F:histone acetyltransferase activity"/>
    <property type="evidence" value="ECO:0007669"/>
    <property type="project" value="InterPro"/>
</dbReference>
<dbReference type="GO" id="GO:0000123">
    <property type="term" value="C:histone acetyltransferase complex"/>
    <property type="evidence" value="ECO:0007669"/>
    <property type="project" value="TreeGrafter"/>
</dbReference>
<evidence type="ECO:0000256" key="16">
    <source>
        <dbReference type="SAM" id="MobiDB-lite"/>
    </source>
</evidence>
<dbReference type="SMART" id="SM00551">
    <property type="entry name" value="ZnF_TAZ"/>
    <property type="match status" value="2"/>
</dbReference>
<proteinExistence type="predicted"/>
<dbReference type="SUPFAM" id="SSF57850">
    <property type="entry name" value="RING/U-box"/>
    <property type="match status" value="1"/>
</dbReference>
<evidence type="ECO:0000256" key="9">
    <source>
        <dbReference type="ARBA" id="ARBA00023015"/>
    </source>
</evidence>
<evidence type="ECO:0000259" key="17">
    <source>
        <dbReference type="PROSITE" id="PS50134"/>
    </source>
</evidence>
<dbReference type="SMART" id="SM00291">
    <property type="entry name" value="ZnF_ZZ"/>
    <property type="match status" value="1"/>
</dbReference>
<comment type="caution">
    <text evidence="19">The sequence shown here is derived from an EMBL/GenBank/DDBJ whole genome shotgun (WGS) entry which is preliminary data.</text>
</comment>
<dbReference type="GO" id="GO:0003713">
    <property type="term" value="F:transcription coactivator activity"/>
    <property type="evidence" value="ECO:0007669"/>
    <property type="project" value="TreeGrafter"/>
</dbReference>
<dbReference type="InterPro" id="IPR043145">
    <property type="entry name" value="Znf_ZZ_sf"/>
</dbReference>
<dbReference type="InterPro" id="IPR000197">
    <property type="entry name" value="Znf_TAZ"/>
</dbReference>
<dbReference type="OrthoDB" id="899at2759"/>
<dbReference type="Gene3D" id="1.20.1020.10">
    <property type="entry name" value="TAZ domain"/>
    <property type="match status" value="2"/>
</dbReference>
<dbReference type="Pfam" id="PF02135">
    <property type="entry name" value="zf-TAZ"/>
    <property type="match status" value="2"/>
</dbReference>
<dbReference type="EMBL" id="JAEHOD010000018">
    <property type="protein sequence ID" value="KAG2448188.1"/>
    <property type="molecule type" value="Genomic_DNA"/>
</dbReference>
<evidence type="ECO:0000313" key="19">
    <source>
        <dbReference type="EMBL" id="KAG2448188.1"/>
    </source>
</evidence>
<feature type="coiled-coil region" evidence="15">
    <location>
        <begin position="475"/>
        <end position="509"/>
    </location>
</feature>
<keyword evidence="20" id="KW-1185">Reference proteome</keyword>
<reference evidence="19" key="1">
    <citation type="journal article" date="2020" name="bioRxiv">
        <title>Comparative genomics of Chlamydomonas.</title>
        <authorList>
            <person name="Craig R.J."/>
            <person name="Hasan A.R."/>
            <person name="Ness R.W."/>
            <person name="Keightley P.D."/>
        </authorList>
    </citation>
    <scope>NUCLEOTIDE SEQUENCE</scope>
    <source>
        <strain evidence="19">CCAP 11/173</strain>
    </source>
</reference>
<dbReference type="GO" id="GO:0005634">
    <property type="term" value="C:nucleus"/>
    <property type="evidence" value="ECO:0007669"/>
    <property type="project" value="UniProtKB-SubCell"/>
</dbReference>
<dbReference type="PANTHER" id="PTHR13808">
    <property type="entry name" value="CBP/P300-RELATED"/>
    <property type="match status" value="1"/>
</dbReference>
<sequence length="1484" mass="164771">MTEHIFHIFQSKRPSAQPFNNKLPEFVKRLEDGLYRSAKSKDEYTDMTTLEQRLHDVAKRFVARPSAGQQPPQPGAPPGGVLQGTQMPQNGLQQPAGAPGQMPGMMNMPMQNMPQFQNGMQQSMQAQQGFMPNNGAMPGNMGLQDPLRNQMPQVPGQNMVPTQPMQQLDPNNQYPLMGANNTAFNAAAPMPQGVMSNGAPVLIRGQRDWNAQPAQPMLAAQPAPQPMNKLTINGLLPGQLATGPGMVPQQQQMPQQGFVPSQAAAPAPTGMIPMGNGMVPMGTPAIPMGNNGSPMLNGMGMFNAPQQPVPNGGMAPVGSSLPGMVPVGGMANNPAALPGMMPVANNAAFPGPGGVNPMGQVPAMPAMPAPMPNGGLPVMNVTGGAEDSAKQREQSIQKQQRWLLFLRHCAKCRAPGEDCQLKSQCKFGKQLWQHILSCQNPACDYPRCTNSKDLLKHHQKCTEPTCPVCMPVKDYVKKTRQATQQQQQMQQQQQQQQMQQQQMQQQQQQQMQQQQMQQQQMQQPPPQPGVGANFMPTPPMMPNGMFPQQQPQQQQQAMRLNSNGIGGAKRPHEMIGMPGGGMDAMNQMVPVGGGGMGMPMPMGMNNPMQGGMPLQPLQPPQVAAPGQAPMMPAPQQPQQPAPKRAKTDDVLRQNTGTSLLETFDAKQIRVHVDLIRAAAVTQKATQPPPPNPDDACKVCMLTKLSFEPPVIYCTSCGLRIKRSQIFYSTPPEHGNDLKGYFCHQCFTDQKGERIMVEGVSIKKSDLVKRKNDEEIEEGWVQCDHCEGWVHQICGMFNKGRNNTDVHYLCPDCLAVGYERGQRQKTEVRPQAMLEAKDLPTSRLSEFITERLNRELEKEHHKRAEQQGKPLHEVAKPEPLTVRMINSVMKKCEVKPRFHETFGPTDGYPGEFGYRQKVLLLFQSLDGVDVCLFCMYVQEYGKDCPAPNTNVVYLSYLDSVKYFRPEIPSALGPAVSLRTFVYHQLLIAYVEFTRNMGYEQMYIWACPPMQGDDYILYCHPSKQKTPRSDRLRMWYIEMLKLAKEEGIVKHLSTLWDTYFEGGRDHRMERCSVTYIPYMEGDYWPGEAENQLMAINDAAKGKPGTKGAGSAPSRKAGAKGKRYGGGPATADEQLMARLGEILGGNMREDFIVVHMQVPCTFCRTHIRGPNIVYRYRTPPGATPPKAAPERKFEGIKLEGGGPSVPVGTVSSLTICEACFRDEETRTLTGQQLRLPAGVSTAELVMEKLEEMHLWDRDPDGDMESEFFETRQTFLSLCQGNHYQFDTLRRAKHSSMMVLYHLHNPHSPAFASSCNQCNAEIEPGSGFRCTVCPDFDMCASCKVNVGHAHPVVPHKRALDETRQRLTEAERRERNEQLQKTLALLVHACGCHNSACGSNSCRKVKQLFQHAVHCQSKVTGGCQLCKKMWCLLNLHAKSCTRADCPVPRCKELKELRRRQTNRQEEKRRAAYAAMLRNQMAGSQAPRPM</sequence>
<dbReference type="Gene3D" id="3.30.60.90">
    <property type="match status" value="1"/>
</dbReference>
<dbReference type="PANTHER" id="PTHR13808:SF1">
    <property type="entry name" value="HISTONE ACETYLTRANSFERASE"/>
    <property type="match status" value="1"/>
</dbReference>
<keyword evidence="9" id="KW-0805">Transcription regulation</keyword>
<keyword evidence="7" id="KW-0862">Zinc</keyword>
<keyword evidence="5" id="KW-0479">Metal-binding</keyword>
<evidence type="ECO:0000256" key="12">
    <source>
        <dbReference type="ARBA" id="ARBA00023242"/>
    </source>
</evidence>
<gene>
    <name evidence="19" type="ORF">HYH02_006773</name>
</gene>
<keyword evidence="4" id="KW-0808">Transferase</keyword>
<dbReference type="GO" id="GO:0008270">
    <property type="term" value="F:zinc ion binding"/>
    <property type="evidence" value="ECO:0007669"/>
    <property type="project" value="UniProtKB-KW"/>
</dbReference>
<dbReference type="PROSITE" id="PS51727">
    <property type="entry name" value="CBP_P300_HAT"/>
    <property type="match status" value="1"/>
</dbReference>
<dbReference type="SUPFAM" id="SSF57933">
    <property type="entry name" value="TAZ domain"/>
    <property type="match status" value="2"/>
</dbReference>
<dbReference type="PROSITE" id="PS50134">
    <property type="entry name" value="ZF_TAZ"/>
    <property type="match status" value="2"/>
</dbReference>
<dbReference type="Gene3D" id="3.30.40.10">
    <property type="entry name" value="Zinc/RING finger domain, C3HC4 (zinc finger)"/>
    <property type="match status" value="1"/>
</dbReference>
<evidence type="ECO:0000256" key="3">
    <source>
        <dbReference type="ARBA" id="ARBA00013184"/>
    </source>
</evidence>
<evidence type="ECO:0000256" key="2">
    <source>
        <dbReference type="ARBA" id="ARBA00004123"/>
    </source>
</evidence>
<keyword evidence="6" id="KW-0863">Zinc-finger</keyword>
<evidence type="ECO:0000256" key="6">
    <source>
        <dbReference type="ARBA" id="ARBA00022771"/>
    </source>
</evidence>
<feature type="region of interest" description="Disordered" evidence="16">
    <location>
        <begin position="64"/>
        <end position="103"/>
    </location>
</feature>
<evidence type="ECO:0000256" key="5">
    <source>
        <dbReference type="ARBA" id="ARBA00022723"/>
    </source>
</evidence>
<dbReference type="CDD" id="cd15614">
    <property type="entry name" value="PHD_HAC_like"/>
    <property type="match status" value="1"/>
</dbReference>
<dbReference type="GO" id="GO:0045944">
    <property type="term" value="P:positive regulation of transcription by RNA polymerase II"/>
    <property type="evidence" value="ECO:0007669"/>
    <property type="project" value="TreeGrafter"/>
</dbReference>
<evidence type="ECO:0000256" key="15">
    <source>
        <dbReference type="SAM" id="Coils"/>
    </source>
</evidence>
<dbReference type="GO" id="GO:0005667">
    <property type="term" value="C:transcription regulator complex"/>
    <property type="evidence" value="ECO:0007669"/>
    <property type="project" value="TreeGrafter"/>
</dbReference>
<comment type="function">
    <text evidence="1">Acetyltransferase enzyme. Acetylates histones, giving a specific tag for transcriptional activation.</text>
</comment>
<dbReference type="EC" id="2.3.1.48" evidence="3"/>
<protein>
    <recommendedName>
        <fullName evidence="3">histone acetyltransferase</fullName>
        <ecNumber evidence="3">2.3.1.48</ecNumber>
    </recommendedName>
</protein>
<feature type="region of interest" description="Disordered" evidence="16">
    <location>
        <begin position="515"/>
        <end position="555"/>
    </location>
</feature>
<keyword evidence="15" id="KW-0175">Coiled coil</keyword>
<feature type="domain" description="TAZ-type" evidence="17">
    <location>
        <begin position="1367"/>
        <end position="1448"/>
    </location>
</feature>
<evidence type="ECO:0000313" key="20">
    <source>
        <dbReference type="Proteomes" id="UP000613740"/>
    </source>
</evidence>
<feature type="compositionally biased region" description="Low complexity" evidence="16">
    <location>
        <begin position="617"/>
        <end position="630"/>
    </location>
</feature>
<dbReference type="SMART" id="SM01250">
    <property type="entry name" value="KAT11"/>
    <property type="match status" value="1"/>
</dbReference>
<dbReference type="InterPro" id="IPR031162">
    <property type="entry name" value="CBP_P300_HAT"/>
</dbReference>
<dbReference type="PROSITE" id="PS01359">
    <property type="entry name" value="ZF_PHD_1"/>
    <property type="match status" value="1"/>
</dbReference>
<keyword evidence="8" id="KW-0156">Chromatin regulator</keyword>
<evidence type="ECO:0000259" key="18">
    <source>
        <dbReference type="PROSITE" id="PS51727"/>
    </source>
</evidence>
<dbReference type="InterPro" id="IPR000433">
    <property type="entry name" value="Znf_ZZ"/>
</dbReference>
<feature type="region of interest" description="Disordered" evidence="16">
    <location>
        <begin position="617"/>
        <end position="646"/>
    </location>
</feature>
<evidence type="ECO:0000256" key="1">
    <source>
        <dbReference type="ARBA" id="ARBA00002581"/>
    </source>
</evidence>
<accession>A0A835WJ12</accession>
<dbReference type="InterPro" id="IPR019786">
    <property type="entry name" value="Zinc_finger_PHD-type_CS"/>
</dbReference>
<evidence type="ECO:0000256" key="10">
    <source>
        <dbReference type="ARBA" id="ARBA00023159"/>
    </source>
</evidence>
<keyword evidence="10" id="KW-0010">Activator</keyword>
<name>A0A835WJ12_9CHLO</name>
<dbReference type="Pfam" id="PF00569">
    <property type="entry name" value="ZZ"/>
    <property type="match status" value="1"/>
</dbReference>
<dbReference type="InterPro" id="IPR013083">
    <property type="entry name" value="Znf_RING/FYVE/PHD"/>
</dbReference>
<evidence type="ECO:0000256" key="13">
    <source>
        <dbReference type="ARBA" id="ARBA00023315"/>
    </source>
</evidence>
<evidence type="ECO:0000256" key="8">
    <source>
        <dbReference type="ARBA" id="ARBA00022853"/>
    </source>
</evidence>
<dbReference type="Pfam" id="PF08214">
    <property type="entry name" value="HAT_KAT11"/>
    <property type="match status" value="1"/>
</dbReference>
<feature type="region of interest" description="Disordered" evidence="16">
    <location>
        <begin position="1097"/>
        <end position="1126"/>
    </location>
</feature>
<evidence type="ECO:0000256" key="11">
    <source>
        <dbReference type="ARBA" id="ARBA00023163"/>
    </source>
</evidence>
<keyword evidence="12" id="KW-0539">Nucleus</keyword>
<feature type="compositionally biased region" description="Low complexity" evidence="16">
    <location>
        <begin position="88"/>
        <end position="103"/>
    </location>
</feature>
<feature type="domain" description="CBP/p300-type HAT" evidence="18">
    <location>
        <begin position="832"/>
        <end position="1304"/>
    </location>
</feature>
<dbReference type="PROSITE" id="PS01357">
    <property type="entry name" value="ZF_ZZ_1"/>
    <property type="match status" value="1"/>
</dbReference>
<dbReference type="Proteomes" id="UP000613740">
    <property type="component" value="Unassembled WGS sequence"/>
</dbReference>
<comment type="subcellular location">
    <subcellularLocation>
        <location evidence="2">Nucleus</location>
    </subcellularLocation>
</comment>
<feature type="compositionally biased region" description="Pro residues" evidence="16">
    <location>
        <begin position="631"/>
        <end position="640"/>
    </location>
</feature>
<dbReference type="SUPFAM" id="SSF57903">
    <property type="entry name" value="FYVE/PHD zinc finger"/>
    <property type="match status" value="1"/>
</dbReference>
<comment type="catalytic activity">
    <reaction evidence="14">
        <text>L-lysyl-[protein] + acetyl-CoA = N(6)-acetyl-L-lysyl-[protein] + CoA + H(+)</text>
        <dbReference type="Rhea" id="RHEA:45948"/>
        <dbReference type="Rhea" id="RHEA-COMP:9752"/>
        <dbReference type="Rhea" id="RHEA-COMP:10731"/>
        <dbReference type="ChEBI" id="CHEBI:15378"/>
        <dbReference type="ChEBI" id="CHEBI:29969"/>
        <dbReference type="ChEBI" id="CHEBI:57287"/>
        <dbReference type="ChEBI" id="CHEBI:57288"/>
        <dbReference type="ChEBI" id="CHEBI:61930"/>
        <dbReference type="EC" id="2.3.1.48"/>
    </reaction>
</comment>
<dbReference type="InterPro" id="IPR035898">
    <property type="entry name" value="TAZ_dom_sf"/>
</dbReference>
<dbReference type="InterPro" id="IPR011011">
    <property type="entry name" value="Znf_FYVE_PHD"/>
</dbReference>
<keyword evidence="13" id="KW-0012">Acyltransferase</keyword>
<dbReference type="InterPro" id="IPR013178">
    <property type="entry name" value="Histone_AcTrfase_Rtt109/CBP"/>
</dbReference>
<dbReference type="GO" id="GO:0031490">
    <property type="term" value="F:chromatin DNA binding"/>
    <property type="evidence" value="ECO:0007669"/>
    <property type="project" value="TreeGrafter"/>
</dbReference>
<evidence type="ECO:0000256" key="4">
    <source>
        <dbReference type="ARBA" id="ARBA00022679"/>
    </source>
</evidence>
<feature type="domain" description="TAZ-type" evidence="17">
    <location>
        <begin position="389"/>
        <end position="472"/>
    </location>
</feature>
<evidence type="ECO:0000256" key="7">
    <source>
        <dbReference type="ARBA" id="ARBA00022833"/>
    </source>
</evidence>
<keyword evidence="11" id="KW-0804">Transcription</keyword>
<organism evidence="19 20">
    <name type="scientific">Chlamydomonas schloesseri</name>
    <dbReference type="NCBI Taxonomy" id="2026947"/>
    <lineage>
        <taxon>Eukaryota</taxon>
        <taxon>Viridiplantae</taxon>
        <taxon>Chlorophyta</taxon>
        <taxon>core chlorophytes</taxon>
        <taxon>Chlorophyceae</taxon>
        <taxon>CS clade</taxon>
        <taxon>Chlamydomonadales</taxon>
        <taxon>Chlamydomonadaceae</taxon>
        <taxon>Chlamydomonas</taxon>
    </lineage>
</organism>
<evidence type="ECO:0000256" key="14">
    <source>
        <dbReference type="ARBA" id="ARBA00048017"/>
    </source>
</evidence>